<dbReference type="InterPro" id="IPR036514">
    <property type="entry name" value="SGNH_hydro_sf"/>
</dbReference>
<name>R0ETV3_9BRAS</name>
<keyword evidence="4" id="KW-1185">Reference proteome</keyword>
<evidence type="ECO:0000256" key="2">
    <source>
        <dbReference type="ARBA" id="ARBA00022729"/>
    </source>
</evidence>
<evidence type="ECO:0000313" key="3">
    <source>
        <dbReference type="EMBL" id="EOA12226.1"/>
    </source>
</evidence>
<dbReference type="Pfam" id="PF00657">
    <property type="entry name" value="Lipase_GDSL"/>
    <property type="match status" value="1"/>
</dbReference>
<organism evidence="3 4">
    <name type="scientific">Capsella rubella</name>
    <dbReference type="NCBI Taxonomy" id="81985"/>
    <lineage>
        <taxon>Eukaryota</taxon>
        <taxon>Viridiplantae</taxon>
        <taxon>Streptophyta</taxon>
        <taxon>Embryophyta</taxon>
        <taxon>Tracheophyta</taxon>
        <taxon>Spermatophyta</taxon>
        <taxon>Magnoliopsida</taxon>
        <taxon>eudicotyledons</taxon>
        <taxon>Gunneridae</taxon>
        <taxon>Pentapetalae</taxon>
        <taxon>rosids</taxon>
        <taxon>malvids</taxon>
        <taxon>Brassicales</taxon>
        <taxon>Brassicaceae</taxon>
        <taxon>Camelineae</taxon>
        <taxon>Capsella</taxon>
    </lineage>
</organism>
<dbReference type="Gene3D" id="3.40.50.1110">
    <property type="entry name" value="SGNH hydrolase"/>
    <property type="match status" value="1"/>
</dbReference>
<dbReference type="AlphaFoldDB" id="R0ETV3"/>
<dbReference type="STRING" id="81985.R0ETV3"/>
<sequence length="231" mass="25840">DADISRGASFAVADTSIFETPADTLDRRYIKRSLFMIYIGTEDYLHFIQTNPGTDTSKQQTFVCQVIAQLRNDINTKFGVQLLAPLGCLPVVRQDYNTGNNSCYEPLNDLAKQHNANIGPMQNDFAKILGSNISCCGVGTHQAYGCGKGNIYLKLCDYQRAYLFFDGRHNTEKAQEEMAHLLYSANTNVIKTMNAREFIVYPTGEQIREYYEASTPSPPSCHFKCVSVTKA</sequence>
<accession>R0ETV3</accession>
<evidence type="ECO:0000313" key="4">
    <source>
        <dbReference type="Proteomes" id="UP000029121"/>
    </source>
</evidence>
<keyword evidence="2" id="KW-0732">Signal</keyword>
<gene>
    <name evidence="3" type="ORF">CARUB_v10012743mg</name>
</gene>
<comment type="similarity">
    <text evidence="1">Belongs to the 'GDSL' lipolytic enzyme family.</text>
</comment>
<protein>
    <submittedName>
        <fullName evidence="3">Uncharacterized protein</fullName>
    </submittedName>
</protein>
<dbReference type="InterPro" id="IPR001087">
    <property type="entry name" value="GDSL"/>
</dbReference>
<dbReference type="InterPro" id="IPR044552">
    <property type="entry name" value="GLIP1-5/GLL25"/>
</dbReference>
<proteinExistence type="inferred from homology"/>
<dbReference type="PANTHER" id="PTHR45966">
    <property type="entry name" value="GDSL-LIKE LIPASE/ACYLHYDROLASE"/>
    <property type="match status" value="1"/>
</dbReference>
<evidence type="ECO:0000256" key="1">
    <source>
        <dbReference type="ARBA" id="ARBA00008668"/>
    </source>
</evidence>
<dbReference type="GO" id="GO:0007029">
    <property type="term" value="P:endoplasmic reticulum organization"/>
    <property type="evidence" value="ECO:0007669"/>
    <property type="project" value="TreeGrafter"/>
</dbReference>
<dbReference type="PANTHER" id="PTHR45966:SF36">
    <property type="entry name" value="INACTIVE GDSL ESTERASE_LIPASE-LIKE PROTEIN 25"/>
    <property type="match status" value="1"/>
</dbReference>
<feature type="non-terminal residue" evidence="3">
    <location>
        <position position="1"/>
    </location>
</feature>
<dbReference type="GO" id="GO:0016298">
    <property type="term" value="F:lipase activity"/>
    <property type="evidence" value="ECO:0007669"/>
    <property type="project" value="TreeGrafter"/>
</dbReference>
<dbReference type="EMBL" id="KB870827">
    <property type="protein sequence ID" value="EOA12226.1"/>
    <property type="molecule type" value="Genomic_DNA"/>
</dbReference>
<reference evidence="4" key="1">
    <citation type="journal article" date="2013" name="Nat. Genet.">
        <title>The Capsella rubella genome and the genomic consequences of rapid mating system evolution.</title>
        <authorList>
            <person name="Slotte T."/>
            <person name="Hazzouri K.M."/>
            <person name="Agren J.A."/>
            <person name="Koenig D."/>
            <person name="Maumus F."/>
            <person name="Guo Y.L."/>
            <person name="Steige K."/>
            <person name="Platts A.E."/>
            <person name="Escobar J.S."/>
            <person name="Newman L.K."/>
            <person name="Wang W."/>
            <person name="Mandakova T."/>
            <person name="Vello E."/>
            <person name="Smith L.M."/>
            <person name="Henz S.R."/>
            <person name="Steffen J."/>
            <person name="Takuno S."/>
            <person name="Brandvain Y."/>
            <person name="Coop G."/>
            <person name="Andolfatto P."/>
            <person name="Hu T.T."/>
            <person name="Blanchette M."/>
            <person name="Clark R.M."/>
            <person name="Quesneville H."/>
            <person name="Nordborg M."/>
            <person name="Gaut B.S."/>
            <person name="Lysak M.A."/>
            <person name="Jenkins J."/>
            <person name="Grimwood J."/>
            <person name="Chapman J."/>
            <person name="Prochnik S."/>
            <person name="Shu S."/>
            <person name="Rokhsar D."/>
            <person name="Schmutz J."/>
            <person name="Weigel D."/>
            <person name="Wright S.I."/>
        </authorList>
    </citation>
    <scope>NUCLEOTIDE SEQUENCE [LARGE SCALE GENOMIC DNA]</scope>
    <source>
        <strain evidence="4">cv. Monte Gargano</strain>
    </source>
</reference>
<dbReference type="Proteomes" id="UP000029121">
    <property type="component" value="Unassembled WGS sequence"/>
</dbReference>
<dbReference type="SUPFAM" id="SSF52266">
    <property type="entry name" value="SGNH hydrolase"/>
    <property type="match status" value="1"/>
</dbReference>
<dbReference type="eggNOG" id="ENOG502S4IX">
    <property type="taxonomic scope" value="Eukaryota"/>
</dbReference>